<dbReference type="VEuPathDB" id="AmoebaDB:NAEGRDRAFT_71509"/>
<sequence>MGYTNYRGLCDDYPTSRVLAALTLGLYTALVIASLIGQFYKQWKLKTNRIGHREVNYISIARNPTLMVLGTITSYIFTLVQLLRVVISRKLFPCFMFSFTYWMGVPGLAAIILGRCVRLVALTWMNQLKVKIGKRKLLSQSFMLENTESRSLLMDENRVELMSASNVELQSLSGVSISQSFSSIGALMNEDQQDLGPATNVESSSEQKEKKDESIVTRSNNETANNKRNSENSEEIIRLGSSRFDKQKLRMYRFFTSSKFIAILFALIYGTHLIIYFSVGVADYFNVQSGSLEKLQNKKLSFVVGTHLLSEQGCGNGTYNLVVMATYFGAYLILLLGFVIVALFMKNDVWKIKWELSLICVGWLLSTITYAVPSFFSDITTLVDYFFPWQLFLIFGCIWDTFVAHFLPVFVYQRNRNSSKPRDSQSSGGNSSNHIKKCLTSKKWNSKFLLFNEKSYCPEDVMMWNAIEQFKMIKSNKKRVELFRTIVRTYILIGAPLELNIARSTNGIPEIIELCNSINETNLESISISISIFNEIQQVCEHNMVDSFLRFHSEFRKELEQELGIKFEDI</sequence>
<keyword evidence="5" id="KW-1185">Reference proteome</keyword>
<evidence type="ECO:0000313" key="4">
    <source>
        <dbReference type="EMBL" id="EFC40634.1"/>
    </source>
</evidence>
<dbReference type="GeneID" id="8854905"/>
<feature type="transmembrane region" description="Helical" evidence="2">
    <location>
        <begin position="388"/>
        <end position="412"/>
    </location>
</feature>
<evidence type="ECO:0000256" key="2">
    <source>
        <dbReference type="SAM" id="Phobius"/>
    </source>
</evidence>
<dbReference type="PROSITE" id="PS50132">
    <property type="entry name" value="RGS"/>
    <property type="match status" value="1"/>
</dbReference>
<organism evidence="5">
    <name type="scientific">Naegleria gruberi</name>
    <name type="common">Amoeba</name>
    <dbReference type="NCBI Taxonomy" id="5762"/>
    <lineage>
        <taxon>Eukaryota</taxon>
        <taxon>Discoba</taxon>
        <taxon>Heterolobosea</taxon>
        <taxon>Tetramitia</taxon>
        <taxon>Eutetramitia</taxon>
        <taxon>Vahlkampfiidae</taxon>
        <taxon>Naegleria</taxon>
    </lineage>
</organism>
<gene>
    <name evidence="4" type="ORF">NAEGRDRAFT_71509</name>
</gene>
<feature type="transmembrane region" description="Helical" evidence="2">
    <location>
        <begin position="20"/>
        <end position="40"/>
    </location>
</feature>
<reference evidence="4 5" key="1">
    <citation type="journal article" date="2010" name="Cell">
        <title>The genome of Naegleria gruberi illuminates early eukaryotic versatility.</title>
        <authorList>
            <person name="Fritz-Laylin L.K."/>
            <person name="Prochnik S.E."/>
            <person name="Ginger M.L."/>
            <person name="Dacks J.B."/>
            <person name="Carpenter M.L."/>
            <person name="Field M.C."/>
            <person name="Kuo A."/>
            <person name="Paredez A."/>
            <person name="Chapman J."/>
            <person name="Pham J."/>
            <person name="Shu S."/>
            <person name="Neupane R."/>
            <person name="Cipriano M."/>
            <person name="Mancuso J."/>
            <person name="Tu H."/>
            <person name="Salamov A."/>
            <person name="Lindquist E."/>
            <person name="Shapiro H."/>
            <person name="Lucas S."/>
            <person name="Grigoriev I.V."/>
            <person name="Cande W.Z."/>
            <person name="Fulton C."/>
            <person name="Rokhsar D.S."/>
            <person name="Dawson S.C."/>
        </authorList>
    </citation>
    <scope>NUCLEOTIDE SEQUENCE [LARGE SCALE GENOMIC DNA]</scope>
    <source>
        <strain evidence="4 5">NEG-M</strain>
    </source>
</reference>
<dbReference type="Pfam" id="PF00615">
    <property type="entry name" value="RGS"/>
    <property type="match status" value="1"/>
</dbReference>
<name>D2VR96_NAEGR</name>
<feature type="compositionally biased region" description="Basic and acidic residues" evidence="1">
    <location>
        <begin position="205"/>
        <end position="215"/>
    </location>
</feature>
<dbReference type="Proteomes" id="UP000006671">
    <property type="component" value="Unassembled WGS sequence"/>
</dbReference>
<dbReference type="KEGG" id="ngr:NAEGRDRAFT_71509"/>
<dbReference type="InterPro" id="IPR044926">
    <property type="entry name" value="RGS_subdomain_2"/>
</dbReference>
<protein>
    <submittedName>
        <fullName evidence="4">Predicted protein</fullName>
    </submittedName>
</protein>
<evidence type="ECO:0000256" key="1">
    <source>
        <dbReference type="SAM" id="MobiDB-lite"/>
    </source>
</evidence>
<dbReference type="InterPro" id="IPR016137">
    <property type="entry name" value="RGS"/>
</dbReference>
<feature type="region of interest" description="Disordered" evidence="1">
    <location>
        <begin position="194"/>
        <end position="232"/>
    </location>
</feature>
<dbReference type="PANTHER" id="PTHR10845:SF192">
    <property type="entry name" value="DOUBLE HIT, ISOFORM B"/>
    <property type="match status" value="1"/>
</dbReference>
<dbReference type="RefSeq" id="XP_002673378.1">
    <property type="nucleotide sequence ID" value="XM_002673332.1"/>
</dbReference>
<dbReference type="OrthoDB" id="196547at2759"/>
<feature type="transmembrane region" description="Helical" evidence="2">
    <location>
        <begin position="66"/>
        <end position="87"/>
    </location>
</feature>
<keyword evidence="2" id="KW-0812">Transmembrane</keyword>
<feature type="transmembrane region" description="Helical" evidence="2">
    <location>
        <begin position="99"/>
        <end position="125"/>
    </location>
</feature>
<dbReference type="EMBL" id="GG738891">
    <property type="protein sequence ID" value="EFC40634.1"/>
    <property type="molecule type" value="Genomic_DNA"/>
</dbReference>
<keyword evidence="2" id="KW-1133">Transmembrane helix</keyword>
<dbReference type="AlphaFoldDB" id="D2VR96"/>
<evidence type="ECO:0000259" key="3">
    <source>
        <dbReference type="PROSITE" id="PS50132"/>
    </source>
</evidence>
<dbReference type="InterPro" id="IPR036305">
    <property type="entry name" value="RGS_sf"/>
</dbReference>
<dbReference type="InParanoid" id="D2VR96"/>
<feature type="compositionally biased region" description="Polar residues" evidence="1">
    <location>
        <begin position="216"/>
        <end position="227"/>
    </location>
</feature>
<dbReference type="SUPFAM" id="SSF48097">
    <property type="entry name" value="Regulator of G-protein signaling, RGS"/>
    <property type="match status" value="1"/>
</dbReference>
<feature type="transmembrane region" description="Helical" evidence="2">
    <location>
        <begin position="356"/>
        <end position="376"/>
    </location>
</feature>
<accession>D2VR96</accession>
<keyword evidence="2" id="KW-0472">Membrane</keyword>
<feature type="transmembrane region" description="Helical" evidence="2">
    <location>
        <begin position="325"/>
        <end position="344"/>
    </location>
</feature>
<feature type="transmembrane region" description="Helical" evidence="2">
    <location>
        <begin position="260"/>
        <end position="279"/>
    </location>
</feature>
<proteinExistence type="predicted"/>
<feature type="domain" description="RGS" evidence="3">
    <location>
        <begin position="448"/>
        <end position="496"/>
    </location>
</feature>
<evidence type="ECO:0000313" key="5">
    <source>
        <dbReference type="Proteomes" id="UP000006671"/>
    </source>
</evidence>
<dbReference type="Gene3D" id="1.10.167.10">
    <property type="entry name" value="Regulator of G-protein Signalling 4, domain 2"/>
    <property type="match status" value="1"/>
</dbReference>
<dbReference type="PANTHER" id="PTHR10845">
    <property type="entry name" value="REGULATOR OF G PROTEIN SIGNALING"/>
    <property type="match status" value="1"/>
</dbReference>